<dbReference type="Proteomes" id="UP000048984">
    <property type="component" value="Unassembled WGS sequence"/>
</dbReference>
<evidence type="ECO:0000313" key="3">
    <source>
        <dbReference type="Proteomes" id="UP000048984"/>
    </source>
</evidence>
<evidence type="ECO:0000313" key="2">
    <source>
        <dbReference type="EMBL" id="KPL53032.1"/>
    </source>
</evidence>
<dbReference type="EMBL" id="LJYW01000001">
    <property type="protein sequence ID" value="KPL53032.1"/>
    <property type="molecule type" value="Genomic_DNA"/>
</dbReference>
<dbReference type="AlphaFoldDB" id="A0A0P6W3Q1"/>
<keyword evidence="1" id="KW-0812">Transmembrane</keyword>
<evidence type="ECO:0000256" key="1">
    <source>
        <dbReference type="SAM" id="Phobius"/>
    </source>
</evidence>
<reference evidence="2 3" key="2">
    <citation type="submission" date="2015-10" db="EMBL/GenBank/DDBJ databases">
        <title>Draft Genome Sequence of Prosthecomicrobium hirschii ATCC 27832.</title>
        <authorList>
            <person name="Daniel J."/>
            <person name="Givan S.A."/>
            <person name="Brun Y.V."/>
            <person name="Brown P.J."/>
        </authorList>
    </citation>
    <scope>NUCLEOTIDE SEQUENCE [LARGE SCALE GENOMIC DNA]</scope>
    <source>
        <strain evidence="2 3">16</strain>
    </source>
</reference>
<accession>A0A0P6W3Q1</accession>
<keyword evidence="1" id="KW-1133">Transmembrane helix</keyword>
<dbReference type="RefSeq" id="WP_054359195.1">
    <property type="nucleotide sequence ID" value="NZ_JAPCYQ010000001.1"/>
</dbReference>
<reference evidence="2 3" key="1">
    <citation type="submission" date="2015-09" db="EMBL/GenBank/DDBJ databases">
        <authorList>
            <person name="Jackson K.R."/>
            <person name="Lunt B.L."/>
            <person name="Fisher J.N.B."/>
            <person name="Gardner A.V."/>
            <person name="Bailey M.E."/>
            <person name="Deus L.M."/>
            <person name="Earl A.S."/>
            <person name="Gibby P.D."/>
            <person name="Hartmann K.A."/>
            <person name="Liu J.E."/>
            <person name="Manci A.M."/>
            <person name="Nielsen D.A."/>
            <person name="Solomon M.B."/>
            <person name="Breakwell D.P."/>
            <person name="Burnett S.H."/>
            <person name="Grose J.H."/>
        </authorList>
    </citation>
    <scope>NUCLEOTIDE SEQUENCE [LARGE SCALE GENOMIC DNA]</scope>
    <source>
        <strain evidence="2 3">16</strain>
    </source>
</reference>
<sequence>MIGPHFLEYLALAVAFGGLVAVATEIFVRDPKIFFEGLAERTSSARALANRAAKLPSPSRTRIA</sequence>
<proteinExistence type="predicted"/>
<name>A0A0P6W3Q1_9HYPH</name>
<protein>
    <submittedName>
        <fullName evidence="2">Uncharacterized protein</fullName>
    </submittedName>
</protein>
<gene>
    <name evidence="2" type="ORF">ABB55_13055</name>
</gene>
<keyword evidence="1" id="KW-0472">Membrane</keyword>
<organism evidence="2 3">
    <name type="scientific">Prosthecodimorpha hirschii</name>
    <dbReference type="NCBI Taxonomy" id="665126"/>
    <lineage>
        <taxon>Bacteria</taxon>
        <taxon>Pseudomonadati</taxon>
        <taxon>Pseudomonadota</taxon>
        <taxon>Alphaproteobacteria</taxon>
        <taxon>Hyphomicrobiales</taxon>
        <taxon>Ancalomicrobiaceae</taxon>
        <taxon>Prosthecodimorpha</taxon>
    </lineage>
</organism>
<keyword evidence="3" id="KW-1185">Reference proteome</keyword>
<feature type="transmembrane region" description="Helical" evidence="1">
    <location>
        <begin position="6"/>
        <end position="28"/>
    </location>
</feature>
<comment type="caution">
    <text evidence="2">The sequence shown here is derived from an EMBL/GenBank/DDBJ whole genome shotgun (WGS) entry which is preliminary data.</text>
</comment>